<dbReference type="GO" id="GO:0030170">
    <property type="term" value="F:pyridoxal phosphate binding"/>
    <property type="evidence" value="ECO:0007669"/>
    <property type="project" value="InterPro"/>
</dbReference>
<keyword evidence="5" id="KW-0663">Pyridoxal phosphate</keyword>
<keyword evidence="3" id="KW-0032">Aminotransferase</keyword>
<dbReference type="InterPro" id="IPR015422">
    <property type="entry name" value="PyrdxlP-dep_Trfase_small"/>
</dbReference>
<dbReference type="SUPFAM" id="SSF53383">
    <property type="entry name" value="PLP-dependent transferases"/>
    <property type="match status" value="1"/>
</dbReference>
<sequence>MTNATDFCTALLDRAHVALVAGDAFGAPGYVRLSFAASMESLVQGLDAIEKFLIGS</sequence>
<accession>A0A5C6MDJ6</accession>
<evidence type="ECO:0000256" key="2">
    <source>
        <dbReference type="ARBA" id="ARBA00007441"/>
    </source>
</evidence>
<dbReference type="InterPro" id="IPR015424">
    <property type="entry name" value="PyrdxlP-dep_Trfase"/>
</dbReference>
<dbReference type="AlphaFoldDB" id="A0A5C6MDJ6"/>
<evidence type="ECO:0000259" key="6">
    <source>
        <dbReference type="Pfam" id="PF00155"/>
    </source>
</evidence>
<evidence type="ECO:0000256" key="1">
    <source>
        <dbReference type="ARBA" id="ARBA00001933"/>
    </source>
</evidence>
<comment type="similarity">
    <text evidence="2">Belongs to the class-I pyridoxal-phosphate-dependent aminotransferase family.</text>
</comment>
<organism evidence="7 8">
    <name type="scientific">Planctomyces bekefii</name>
    <dbReference type="NCBI Taxonomy" id="1653850"/>
    <lineage>
        <taxon>Bacteria</taxon>
        <taxon>Pseudomonadati</taxon>
        <taxon>Planctomycetota</taxon>
        <taxon>Planctomycetia</taxon>
        <taxon>Planctomycetales</taxon>
        <taxon>Planctomycetaceae</taxon>
        <taxon>Planctomyces</taxon>
    </lineage>
</organism>
<evidence type="ECO:0000256" key="4">
    <source>
        <dbReference type="ARBA" id="ARBA00022679"/>
    </source>
</evidence>
<dbReference type="Proteomes" id="UP000321083">
    <property type="component" value="Unassembled WGS sequence"/>
</dbReference>
<dbReference type="GO" id="GO:0006520">
    <property type="term" value="P:amino acid metabolic process"/>
    <property type="evidence" value="ECO:0007669"/>
    <property type="project" value="InterPro"/>
</dbReference>
<feature type="domain" description="Aminotransferase class I/classII large" evidence="6">
    <location>
        <begin position="4"/>
        <end position="42"/>
    </location>
</feature>
<evidence type="ECO:0000313" key="7">
    <source>
        <dbReference type="EMBL" id="TWW12229.1"/>
    </source>
</evidence>
<protein>
    <recommendedName>
        <fullName evidence="6">Aminotransferase class I/classII large domain-containing protein</fullName>
    </recommendedName>
</protein>
<comment type="cofactor">
    <cofactor evidence="1">
        <name>pyridoxal 5'-phosphate</name>
        <dbReference type="ChEBI" id="CHEBI:597326"/>
    </cofactor>
</comment>
<dbReference type="EMBL" id="SRHE01000027">
    <property type="protein sequence ID" value="TWW12229.1"/>
    <property type="molecule type" value="Genomic_DNA"/>
</dbReference>
<keyword evidence="8" id="KW-1185">Reference proteome</keyword>
<evidence type="ECO:0000256" key="5">
    <source>
        <dbReference type="ARBA" id="ARBA00022898"/>
    </source>
</evidence>
<evidence type="ECO:0000256" key="3">
    <source>
        <dbReference type="ARBA" id="ARBA00022576"/>
    </source>
</evidence>
<dbReference type="PANTHER" id="PTHR46383">
    <property type="entry name" value="ASPARTATE AMINOTRANSFERASE"/>
    <property type="match status" value="1"/>
</dbReference>
<reference evidence="7 8" key="1">
    <citation type="submission" date="2019-08" db="EMBL/GenBank/DDBJ databases">
        <title>100 year-old enigma solved: identification of Planctomyces bekefii, the type genus and species of the phylum Planctomycetes.</title>
        <authorList>
            <person name="Svetlana D.N."/>
            <person name="Overmann J."/>
        </authorList>
    </citation>
    <scope>NUCLEOTIDE SEQUENCE [LARGE SCALE GENOMIC DNA]</scope>
    <source>
        <strain evidence="7">Phe10_nw2017</strain>
    </source>
</reference>
<dbReference type="InterPro" id="IPR050596">
    <property type="entry name" value="AspAT/PAT-like"/>
</dbReference>
<dbReference type="GO" id="GO:0008483">
    <property type="term" value="F:transaminase activity"/>
    <property type="evidence" value="ECO:0007669"/>
    <property type="project" value="UniProtKB-KW"/>
</dbReference>
<keyword evidence="4" id="KW-0808">Transferase</keyword>
<gene>
    <name evidence="7" type="ORF">E3A20_02760</name>
</gene>
<evidence type="ECO:0000313" key="8">
    <source>
        <dbReference type="Proteomes" id="UP000321083"/>
    </source>
</evidence>
<name>A0A5C6MDJ6_9PLAN</name>
<reference evidence="7 8" key="2">
    <citation type="submission" date="2019-08" db="EMBL/GenBank/DDBJ databases">
        <authorList>
            <person name="Henke P."/>
        </authorList>
    </citation>
    <scope>NUCLEOTIDE SEQUENCE [LARGE SCALE GENOMIC DNA]</scope>
    <source>
        <strain evidence="7">Phe10_nw2017</strain>
    </source>
</reference>
<dbReference type="Gene3D" id="3.90.1150.10">
    <property type="entry name" value="Aspartate Aminotransferase, domain 1"/>
    <property type="match status" value="1"/>
</dbReference>
<dbReference type="Pfam" id="PF00155">
    <property type="entry name" value="Aminotran_1_2"/>
    <property type="match status" value="1"/>
</dbReference>
<dbReference type="InterPro" id="IPR004839">
    <property type="entry name" value="Aminotransferase_I/II_large"/>
</dbReference>
<comment type="caution">
    <text evidence="7">The sequence shown here is derived from an EMBL/GenBank/DDBJ whole genome shotgun (WGS) entry which is preliminary data.</text>
</comment>
<proteinExistence type="inferred from homology"/>
<dbReference type="PANTHER" id="PTHR46383:SF1">
    <property type="entry name" value="ASPARTATE AMINOTRANSFERASE"/>
    <property type="match status" value="1"/>
</dbReference>